<reference evidence="4" key="1">
    <citation type="submission" date="2013-10" db="EMBL/GenBank/DDBJ databases">
        <title>Genomic analysis of the causative agents of coccidiosis in chickens.</title>
        <authorList>
            <person name="Reid A.J."/>
            <person name="Blake D."/>
            <person name="Billington K."/>
            <person name="Browne H."/>
            <person name="Dunn M."/>
            <person name="Hung S."/>
            <person name="Kawahara F."/>
            <person name="Miranda-Saavedra D."/>
            <person name="Mourier T."/>
            <person name="Nagra H."/>
            <person name="Otto T.D."/>
            <person name="Rawlings N."/>
            <person name="Sanchez A."/>
            <person name="Sanders M."/>
            <person name="Subramaniam C."/>
            <person name="Tay Y."/>
            <person name="Dear P."/>
            <person name="Doerig C."/>
            <person name="Gruber A."/>
            <person name="Parkinson J."/>
            <person name="Shirley M."/>
            <person name="Wan K.L."/>
            <person name="Berriman M."/>
            <person name="Tomley F."/>
            <person name="Pain A."/>
        </authorList>
    </citation>
    <scope>NUCLEOTIDE SEQUENCE [LARGE SCALE GENOMIC DNA]</scope>
    <source>
        <strain evidence="4">Houghton</strain>
    </source>
</reference>
<name>U6KCT4_9EIME</name>
<keyword evidence="5" id="KW-1185">Reference proteome</keyword>
<feature type="compositionally biased region" description="Polar residues" evidence="2">
    <location>
        <begin position="35"/>
        <end position="46"/>
    </location>
</feature>
<dbReference type="InterPro" id="IPR000719">
    <property type="entry name" value="Prot_kinase_dom"/>
</dbReference>
<organism evidence="4 5">
    <name type="scientific">Eimeria mitis</name>
    <dbReference type="NCBI Taxonomy" id="44415"/>
    <lineage>
        <taxon>Eukaryota</taxon>
        <taxon>Sar</taxon>
        <taxon>Alveolata</taxon>
        <taxon>Apicomplexa</taxon>
        <taxon>Conoidasida</taxon>
        <taxon>Coccidia</taxon>
        <taxon>Eucoccidiorida</taxon>
        <taxon>Eimeriorina</taxon>
        <taxon>Eimeriidae</taxon>
        <taxon>Eimeria</taxon>
    </lineage>
</organism>
<keyword evidence="1" id="KW-0067">ATP-binding</keyword>
<feature type="region of interest" description="Disordered" evidence="2">
    <location>
        <begin position="252"/>
        <end position="271"/>
    </location>
</feature>
<dbReference type="Gene3D" id="3.30.200.20">
    <property type="entry name" value="Phosphorylase Kinase, domain 1"/>
    <property type="match status" value="1"/>
</dbReference>
<dbReference type="Proteomes" id="UP000030744">
    <property type="component" value="Unassembled WGS sequence"/>
</dbReference>
<dbReference type="SUPFAM" id="SSF56112">
    <property type="entry name" value="Protein kinase-like (PK-like)"/>
    <property type="match status" value="1"/>
</dbReference>
<evidence type="ECO:0000259" key="3">
    <source>
        <dbReference type="Pfam" id="PF00069"/>
    </source>
</evidence>
<dbReference type="EMBL" id="HG732676">
    <property type="protein sequence ID" value="CDJ35764.1"/>
    <property type="molecule type" value="Genomic_DNA"/>
</dbReference>
<feature type="domain" description="Protein kinase" evidence="3">
    <location>
        <begin position="166"/>
        <end position="218"/>
    </location>
</feature>
<dbReference type="InterPro" id="IPR011009">
    <property type="entry name" value="Kinase-like_dom_sf"/>
</dbReference>
<feature type="region of interest" description="Disordered" evidence="2">
    <location>
        <begin position="1"/>
        <end position="114"/>
    </location>
</feature>
<dbReference type="RefSeq" id="XP_037878053.1">
    <property type="nucleotide sequence ID" value="XM_038022199.1"/>
</dbReference>
<dbReference type="GeneID" id="60404942"/>
<keyword evidence="4" id="KW-0808">Transferase</keyword>
<protein>
    <submittedName>
        <fullName evidence="4">CAM kinase, CDPK family, putative</fullName>
    </submittedName>
</protein>
<evidence type="ECO:0000313" key="5">
    <source>
        <dbReference type="Proteomes" id="UP000030744"/>
    </source>
</evidence>
<keyword evidence="1" id="KW-0547">Nucleotide-binding</keyword>
<evidence type="ECO:0000256" key="1">
    <source>
        <dbReference type="PROSITE-ProRule" id="PRU10141"/>
    </source>
</evidence>
<dbReference type="GO" id="GO:0005524">
    <property type="term" value="F:ATP binding"/>
    <property type="evidence" value="ECO:0007669"/>
    <property type="project" value="UniProtKB-UniRule"/>
</dbReference>
<feature type="binding site" evidence="1">
    <location>
        <position position="190"/>
    </location>
    <ligand>
        <name>ATP</name>
        <dbReference type="ChEBI" id="CHEBI:30616"/>
    </ligand>
</feature>
<reference evidence="4" key="2">
    <citation type="submission" date="2013-10" db="EMBL/GenBank/DDBJ databases">
        <authorList>
            <person name="Aslett M."/>
        </authorList>
    </citation>
    <scope>NUCLEOTIDE SEQUENCE [LARGE SCALE GENOMIC DNA]</scope>
    <source>
        <strain evidence="4">Houghton</strain>
    </source>
</reference>
<gene>
    <name evidence="4" type="ORF">EMH_0100690</name>
</gene>
<dbReference type="Pfam" id="PF00069">
    <property type="entry name" value="Pkinase"/>
    <property type="match status" value="1"/>
</dbReference>
<dbReference type="VEuPathDB" id="ToxoDB:EMH_0100690"/>
<dbReference type="OrthoDB" id="347155at2759"/>
<keyword evidence="4" id="KW-0418">Kinase</keyword>
<dbReference type="GO" id="GO:0004672">
    <property type="term" value="F:protein kinase activity"/>
    <property type="evidence" value="ECO:0007669"/>
    <property type="project" value="InterPro"/>
</dbReference>
<dbReference type="InterPro" id="IPR017441">
    <property type="entry name" value="Protein_kinase_ATP_BS"/>
</dbReference>
<dbReference type="AlphaFoldDB" id="U6KCT4"/>
<evidence type="ECO:0000313" key="4">
    <source>
        <dbReference type="EMBL" id="CDJ35764.1"/>
    </source>
</evidence>
<feature type="compositionally biased region" description="Basic and acidic residues" evidence="2">
    <location>
        <begin position="53"/>
        <end position="65"/>
    </location>
</feature>
<accession>U6KCT4</accession>
<proteinExistence type="predicted"/>
<dbReference type="PROSITE" id="PS00107">
    <property type="entry name" value="PROTEIN_KINASE_ATP"/>
    <property type="match status" value="1"/>
</dbReference>
<sequence>MGAGISRAKNKSSRNQQGRLLPPPAAHSPSVASSKQAQAAPVSSSPERCVTLYHREGVEKEKEQAPSRLRTLRAPGGLGGGQHAGPSSRRARGNLPRPHTQSETQGAEAAEDAQSTNVIETPISPVKESRDAAVSPVKSDFSINRSNFILENAGKIQTLYDIEPTTLGSGTYGSVSRAIRRSTGMQRAVKTISKSQVKSIERFRREIDIMKSLVRHSHNNTLSSNTRSFGSSSSSVSSSNCSNYRNFNSNNSSNCNSNNSSSSRASCIMCK</sequence>
<evidence type="ECO:0000256" key="2">
    <source>
        <dbReference type="SAM" id="MobiDB-lite"/>
    </source>
</evidence>